<keyword evidence="2" id="KW-1185">Reference proteome</keyword>
<name>A0A5S9R531_9HYPH</name>
<evidence type="ECO:0000313" key="2">
    <source>
        <dbReference type="Proteomes" id="UP000433050"/>
    </source>
</evidence>
<gene>
    <name evidence="1" type="ORF">STARVERO_04371</name>
</gene>
<organism evidence="1 2">
    <name type="scientific">Starkeya nomas</name>
    <dbReference type="NCBI Taxonomy" id="2666134"/>
    <lineage>
        <taxon>Bacteria</taxon>
        <taxon>Pseudomonadati</taxon>
        <taxon>Pseudomonadota</taxon>
        <taxon>Alphaproteobacteria</taxon>
        <taxon>Hyphomicrobiales</taxon>
        <taxon>Xanthobacteraceae</taxon>
        <taxon>Starkeya</taxon>
    </lineage>
</organism>
<reference evidence="1 2" key="1">
    <citation type="submission" date="2019-12" db="EMBL/GenBank/DDBJ databases">
        <authorList>
            <person name="Reyes-Prieto M."/>
        </authorList>
    </citation>
    <scope>NUCLEOTIDE SEQUENCE [LARGE SCALE GENOMIC DNA]</scope>
    <source>
        <strain evidence="1">HF14-78462</strain>
    </source>
</reference>
<dbReference type="EMBL" id="CACSAS010000014">
    <property type="protein sequence ID" value="CAA0128866.1"/>
    <property type="molecule type" value="Genomic_DNA"/>
</dbReference>
<evidence type="ECO:0000313" key="1">
    <source>
        <dbReference type="EMBL" id="CAA0128866.1"/>
    </source>
</evidence>
<dbReference type="Proteomes" id="UP000433050">
    <property type="component" value="Unassembled WGS sequence"/>
</dbReference>
<accession>A0A5S9R531</accession>
<dbReference type="AlphaFoldDB" id="A0A5S9R531"/>
<proteinExistence type="predicted"/>
<protein>
    <submittedName>
        <fullName evidence="1">Uncharacterized protein</fullName>
    </submittedName>
</protein>
<dbReference type="RefSeq" id="WP_159602073.1">
    <property type="nucleotide sequence ID" value="NZ_CACSAS010000014.1"/>
</dbReference>
<sequence>MTVILNTLGALIDNGHGLGVHCLNPDCRRHVELDLPALAAKLGRDHGSMHRDLAPLMVCTACGQKRVQFTLLAPNPSRPRR</sequence>